<evidence type="ECO:0000313" key="2">
    <source>
        <dbReference type="EMBL" id="TWT17088.1"/>
    </source>
</evidence>
<proteinExistence type="predicted"/>
<gene>
    <name evidence="2" type="ORF">FQY83_17495</name>
</gene>
<keyword evidence="1" id="KW-1133">Transmembrane helix</keyword>
<keyword evidence="3" id="KW-1185">Reference proteome</keyword>
<comment type="caution">
    <text evidence="2">The sequence shown here is derived from an EMBL/GenBank/DDBJ whole genome shotgun (WGS) entry which is preliminary data.</text>
</comment>
<dbReference type="Proteomes" id="UP000319980">
    <property type="component" value="Unassembled WGS sequence"/>
</dbReference>
<dbReference type="OrthoDB" id="72963at2"/>
<sequence length="114" mass="12356">MAPELIVGVVIAVVVILGVIAKLIPKRQPPSPVFKCSRCGTASRHNNRTAEAWRNGKTKFFCQSCHAQWLQSRPPQERASYGGRSASSGNSGCLGVVVLFALLPLGGWFLWSYA</sequence>
<dbReference type="EMBL" id="VOHK01000015">
    <property type="protein sequence ID" value="TWT17088.1"/>
    <property type="molecule type" value="Genomic_DNA"/>
</dbReference>
<keyword evidence="1" id="KW-0472">Membrane</keyword>
<evidence type="ECO:0000256" key="1">
    <source>
        <dbReference type="SAM" id="Phobius"/>
    </source>
</evidence>
<organism evidence="2 3">
    <name type="scientific">Luteimonas marina</name>
    <dbReference type="NCBI Taxonomy" id="488485"/>
    <lineage>
        <taxon>Bacteria</taxon>
        <taxon>Pseudomonadati</taxon>
        <taxon>Pseudomonadota</taxon>
        <taxon>Gammaproteobacteria</taxon>
        <taxon>Lysobacterales</taxon>
        <taxon>Lysobacteraceae</taxon>
        <taxon>Luteimonas</taxon>
    </lineage>
</organism>
<feature type="transmembrane region" description="Helical" evidence="1">
    <location>
        <begin position="6"/>
        <end position="25"/>
    </location>
</feature>
<accession>A0A5C5TUI4</accession>
<keyword evidence="1" id="KW-0812">Transmembrane</keyword>
<dbReference type="RefSeq" id="WP_146389514.1">
    <property type="nucleotide sequence ID" value="NZ_VOHK01000015.1"/>
</dbReference>
<reference evidence="2 3" key="1">
    <citation type="journal article" date="2008" name="Int. J. Syst. Evol. Microbiol.">
        <title>Luteimonas marina sp. nov., isolated from seawater.</title>
        <authorList>
            <person name="Baik K.S."/>
            <person name="Park S.C."/>
            <person name="Kim M.S."/>
            <person name="Kim E.M."/>
            <person name="Park C."/>
            <person name="Chun J."/>
            <person name="Seong C.N."/>
        </authorList>
    </citation>
    <scope>NUCLEOTIDE SEQUENCE [LARGE SCALE GENOMIC DNA]</scope>
    <source>
        <strain evidence="2 3">FR1330</strain>
    </source>
</reference>
<dbReference type="AlphaFoldDB" id="A0A5C5TUI4"/>
<feature type="transmembrane region" description="Helical" evidence="1">
    <location>
        <begin position="92"/>
        <end position="111"/>
    </location>
</feature>
<name>A0A5C5TUI4_9GAMM</name>
<evidence type="ECO:0000313" key="3">
    <source>
        <dbReference type="Proteomes" id="UP000319980"/>
    </source>
</evidence>
<protein>
    <submittedName>
        <fullName evidence="2">Uncharacterized protein</fullName>
    </submittedName>
</protein>